<dbReference type="EMBL" id="QRMZ01000006">
    <property type="protein sequence ID" value="RHK06998.1"/>
    <property type="molecule type" value="Genomic_DNA"/>
</dbReference>
<organism evidence="6 7">
    <name type="scientific">Enterococcus casseliflavus</name>
    <name type="common">Enterococcus flavescens</name>
    <dbReference type="NCBI Taxonomy" id="37734"/>
    <lineage>
        <taxon>Bacteria</taxon>
        <taxon>Bacillati</taxon>
        <taxon>Bacillota</taxon>
        <taxon>Bacilli</taxon>
        <taxon>Lactobacillales</taxon>
        <taxon>Enterococcaceae</taxon>
        <taxon>Enterococcus</taxon>
    </lineage>
</organism>
<gene>
    <name evidence="6" type="ORF">DW084_05685</name>
</gene>
<reference evidence="6 7" key="1">
    <citation type="submission" date="2018-08" db="EMBL/GenBank/DDBJ databases">
        <title>A genome reference for cultivated species of the human gut microbiota.</title>
        <authorList>
            <person name="Zou Y."/>
            <person name="Xue W."/>
            <person name="Luo G."/>
        </authorList>
    </citation>
    <scope>NUCLEOTIDE SEQUENCE [LARGE SCALE GENOMIC DNA]</scope>
    <source>
        <strain evidence="6 7">AF48-16</strain>
    </source>
</reference>
<dbReference type="GO" id="GO:0030246">
    <property type="term" value="F:carbohydrate binding"/>
    <property type="evidence" value="ECO:0007669"/>
    <property type="project" value="InterPro"/>
</dbReference>
<dbReference type="PANTHER" id="PTHR34294:SF12">
    <property type="entry name" value="SUGAR-BINDING TRANSCRIPTIONAL REGULATOR"/>
    <property type="match status" value="1"/>
</dbReference>
<evidence type="ECO:0000256" key="4">
    <source>
        <dbReference type="ARBA" id="ARBA00023163"/>
    </source>
</evidence>
<dbReference type="Gene3D" id="1.10.10.60">
    <property type="entry name" value="Homeodomain-like"/>
    <property type="match status" value="1"/>
</dbReference>
<comment type="similarity">
    <text evidence="1">Belongs to the SorC transcriptional regulatory family.</text>
</comment>
<sequence length="314" mass="34826">MDRTDEKELVKIASMYYEEGKTQAEIAKIIGVSRSLVSKNLIDAKEAGLVEIFINSKSVYSATLERKLEQKYQLKSAVVVDTMDLANHEVDKMVGRQGALYLQKVSKKAAKIGMSWGKSLRNLVDNYPFANQSEITVYPLIGGMGDDHVDIHSNQLSYDLARKMRGRAKYLYAPALVSNPQIKKDLTENSTIRSVIAEAREVDIALVGVASPFEESTMAEIGYIDDSDMKSLKEKGIKGDINSRFFDETGNEVDCQLNKSVIGVNLKDIKKIPTVIGIAYGTKKVLPIKIALEHQLINVLVTTDEVANELLHEA</sequence>
<dbReference type="InterPro" id="IPR007324">
    <property type="entry name" value="Sugar-bd_dom_put"/>
</dbReference>
<dbReference type="InterPro" id="IPR051054">
    <property type="entry name" value="SorC_transcr_regulators"/>
</dbReference>
<dbReference type="SUPFAM" id="SSF88659">
    <property type="entry name" value="Sigma3 and sigma4 domains of RNA polymerase sigma factors"/>
    <property type="match status" value="1"/>
</dbReference>
<evidence type="ECO:0000313" key="7">
    <source>
        <dbReference type="Proteomes" id="UP000286288"/>
    </source>
</evidence>
<protein>
    <submittedName>
        <fullName evidence="6">Sugar-binding transcriptional regulator</fullName>
    </submittedName>
</protein>
<evidence type="ECO:0000256" key="2">
    <source>
        <dbReference type="ARBA" id="ARBA00023015"/>
    </source>
</evidence>
<evidence type="ECO:0000256" key="1">
    <source>
        <dbReference type="ARBA" id="ARBA00010466"/>
    </source>
</evidence>
<dbReference type="Proteomes" id="UP000286288">
    <property type="component" value="Unassembled WGS sequence"/>
</dbReference>
<evidence type="ECO:0000256" key="3">
    <source>
        <dbReference type="ARBA" id="ARBA00023125"/>
    </source>
</evidence>
<dbReference type="Pfam" id="PF04198">
    <property type="entry name" value="Sugar-bind"/>
    <property type="match status" value="1"/>
</dbReference>
<dbReference type="GO" id="GO:0003677">
    <property type="term" value="F:DNA binding"/>
    <property type="evidence" value="ECO:0007669"/>
    <property type="project" value="UniProtKB-KW"/>
</dbReference>
<dbReference type="InterPro" id="IPR013324">
    <property type="entry name" value="RNA_pol_sigma_r3/r4-like"/>
</dbReference>
<keyword evidence="2" id="KW-0805">Transcription regulation</keyword>
<dbReference type="InterPro" id="IPR037171">
    <property type="entry name" value="NagB/RpiA_transferase-like"/>
</dbReference>
<keyword evidence="4" id="KW-0804">Transcription</keyword>
<dbReference type="AlphaFoldDB" id="A0A415EUL7"/>
<keyword evidence="3" id="KW-0238">DNA-binding</keyword>
<dbReference type="PANTHER" id="PTHR34294">
    <property type="entry name" value="TRANSCRIPTIONAL REGULATOR-RELATED"/>
    <property type="match status" value="1"/>
</dbReference>
<name>A0A415EUL7_ENTCA</name>
<dbReference type="RefSeq" id="WP_151195471.1">
    <property type="nucleotide sequence ID" value="NZ_JADPAH010000002.1"/>
</dbReference>
<dbReference type="SUPFAM" id="SSF100950">
    <property type="entry name" value="NagB/RpiA/CoA transferase-like"/>
    <property type="match status" value="1"/>
</dbReference>
<evidence type="ECO:0000313" key="6">
    <source>
        <dbReference type="EMBL" id="RHK06998.1"/>
    </source>
</evidence>
<feature type="domain" description="Sugar-binding" evidence="5">
    <location>
        <begin position="61"/>
        <end position="311"/>
    </location>
</feature>
<evidence type="ECO:0000259" key="5">
    <source>
        <dbReference type="Pfam" id="PF04198"/>
    </source>
</evidence>
<accession>A0A415EUL7</accession>
<proteinExistence type="inferred from homology"/>
<dbReference type="Gene3D" id="3.40.50.1360">
    <property type="match status" value="1"/>
</dbReference>
<comment type="caution">
    <text evidence="6">The sequence shown here is derived from an EMBL/GenBank/DDBJ whole genome shotgun (WGS) entry which is preliminary data.</text>
</comment>